<dbReference type="Proteomes" id="UP001055811">
    <property type="component" value="Linkage Group LG03"/>
</dbReference>
<accession>A0ACB9EZR6</accession>
<comment type="caution">
    <text evidence="1">The sequence shown here is derived from an EMBL/GenBank/DDBJ whole genome shotgun (WGS) entry which is preliminary data.</text>
</comment>
<protein>
    <submittedName>
        <fullName evidence="1">Uncharacterized protein</fullName>
    </submittedName>
</protein>
<evidence type="ECO:0000313" key="2">
    <source>
        <dbReference type="Proteomes" id="UP001055811"/>
    </source>
</evidence>
<proteinExistence type="predicted"/>
<reference evidence="2" key="1">
    <citation type="journal article" date="2022" name="Mol. Ecol. Resour.">
        <title>The genomes of chicory, endive, great burdock and yacon provide insights into Asteraceae palaeo-polyploidization history and plant inulin production.</title>
        <authorList>
            <person name="Fan W."/>
            <person name="Wang S."/>
            <person name="Wang H."/>
            <person name="Wang A."/>
            <person name="Jiang F."/>
            <person name="Liu H."/>
            <person name="Zhao H."/>
            <person name="Xu D."/>
            <person name="Zhang Y."/>
        </authorList>
    </citation>
    <scope>NUCLEOTIDE SEQUENCE [LARGE SCALE GENOMIC DNA]</scope>
    <source>
        <strain evidence="2">cv. Punajuju</strain>
    </source>
</reference>
<sequence length="68" mass="7608">MSEGKLRLKLIFTSGFSESKACEVSSDGRKAESQKIIRKRKQNTCNGGHYSTNLIGEKLNADVVRYVE</sequence>
<evidence type="ECO:0000313" key="1">
    <source>
        <dbReference type="EMBL" id="KAI3764196.1"/>
    </source>
</evidence>
<dbReference type="EMBL" id="CM042011">
    <property type="protein sequence ID" value="KAI3764196.1"/>
    <property type="molecule type" value="Genomic_DNA"/>
</dbReference>
<reference evidence="1 2" key="2">
    <citation type="journal article" date="2022" name="Mol. Ecol. Resour.">
        <title>The genomes of chicory, endive, great burdock and yacon provide insights into Asteraceae paleo-polyploidization history and plant inulin production.</title>
        <authorList>
            <person name="Fan W."/>
            <person name="Wang S."/>
            <person name="Wang H."/>
            <person name="Wang A."/>
            <person name="Jiang F."/>
            <person name="Liu H."/>
            <person name="Zhao H."/>
            <person name="Xu D."/>
            <person name="Zhang Y."/>
        </authorList>
    </citation>
    <scope>NUCLEOTIDE SEQUENCE [LARGE SCALE GENOMIC DNA]</scope>
    <source>
        <strain evidence="2">cv. Punajuju</strain>
        <tissue evidence="1">Leaves</tissue>
    </source>
</reference>
<keyword evidence="2" id="KW-1185">Reference proteome</keyword>
<gene>
    <name evidence="1" type="ORF">L2E82_14199</name>
</gene>
<name>A0ACB9EZR6_CICIN</name>
<organism evidence="1 2">
    <name type="scientific">Cichorium intybus</name>
    <name type="common">Chicory</name>
    <dbReference type="NCBI Taxonomy" id="13427"/>
    <lineage>
        <taxon>Eukaryota</taxon>
        <taxon>Viridiplantae</taxon>
        <taxon>Streptophyta</taxon>
        <taxon>Embryophyta</taxon>
        <taxon>Tracheophyta</taxon>
        <taxon>Spermatophyta</taxon>
        <taxon>Magnoliopsida</taxon>
        <taxon>eudicotyledons</taxon>
        <taxon>Gunneridae</taxon>
        <taxon>Pentapetalae</taxon>
        <taxon>asterids</taxon>
        <taxon>campanulids</taxon>
        <taxon>Asterales</taxon>
        <taxon>Asteraceae</taxon>
        <taxon>Cichorioideae</taxon>
        <taxon>Cichorieae</taxon>
        <taxon>Cichoriinae</taxon>
        <taxon>Cichorium</taxon>
    </lineage>
</organism>